<dbReference type="InterPro" id="IPR027417">
    <property type="entry name" value="P-loop_NTPase"/>
</dbReference>
<dbReference type="AlphaFoldDB" id="A0A6J4JE38"/>
<proteinExistence type="predicted"/>
<evidence type="ECO:0000313" key="1">
    <source>
        <dbReference type="EMBL" id="CAA9276457.1"/>
    </source>
</evidence>
<dbReference type="Gene3D" id="3.40.50.300">
    <property type="entry name" value="P-loop containing nucleotide triphosphate hydrolases"/>
    <property type="match status" value="1"/>
</dbReference>
<dbReference type="EMBL" id="CADCTP010000298">
    <property type="protein sequence ID" value="CAA9276457.1"/>
    <property type="molecule type" value="Genomic_DNA"/>
</dbReference>
<gene>
    <name evidence="1" type="ORF">AVDCRST_MAG41-3265</name>
</gene>
<accession>A0A6J4JE38</accession>
<reference evidence="1" key="1">
    <citation type="submission" date="2020-02" db="EMBL/GenBank/DDBJ databases">
        <authorList>
            <person name="Meier V. D."/>
        </authorList>
    </citation>
    <scope>NUCLEOTIDE SEQUENCE</scope>
    <source>
        <strain evidence="1">AVDCRST_MAG41</strain>
    </source>
</reference>
<dbReference type="PANTHER" id="PTHR33844:SF1">
    <property type="entry name" value="SULFOTRANSFERASE DOMAIN-CONTAINING PROTEIN"/>
    <property type="match status" value="1"/>
</dbReference>
<organism evidence="1">
    <name type="scientific">uncultured Mycobacteriales bacterium</name>
    <dbReference type="NCBI Taxonomy" id="581187"/>
    <lineage>
        <taxon>Bacteria</taxon>
        <taxon>Bacillati</taxon>
        <taxon>Actinomycetota</taxon>
        <taxon>Actinomycetes</taxon>
        <taxon>Mycobacteriales</taxon>
        <taxon>environmental samples</taxon>
    </lineage>
</organism>
<protein>
    <recommendedName>
        <fullName evidence="2">Sulfotransferase domain-containing protein</fullName>
    </recommendedName>
</protein>
<dbReference type="PANTHER" id="PTHR33844">
    <property type="entry name" value="SULFOTRANSFER_1 DOMAIN-CONTAINING PROTEIN"/>
    <property type="match status" value="1"/>
</dbReference>
<name>A0A6J4JE38_9ACTN</name>
<evidence type="ECO:0008006" key="2">
    <source>
        <dbReference type="Google" id="ProtNLM"/>
    </source>
</evidence>
<sequence length="361" mass="39523">MDAQVLDIEEKVAPLEFFPSVPANFRVAAAGTVPAGTVLGEHVELYCLDDARREAWFVDTGAHTDLAGVPFFYLAQYRAARRLLTVPYDTLHALAEDLPDPRVVWVHSTGRCGSTVLSRALNSVPGVRSLSEPDVYSDIAMFRHWGGPGRDEEYGRLVRSCTRLLGRHAPTLAVKLRGGAIHLGDLLQKVHPGAHNLFLYRHAERWAESMHAGFTAGLPGKRAMPTFLRYLESQAPLLGPWARSHGRRPTVAESYALTWLSIMDRYVTLREAGVPMLAVRYEELVAAPAETVLRILDWCELPTDGVDAVLATFATDSQEGTNLSRSARAAAPVAGLTADDLAQLRAVLAEHPVISTPDYGQ</sequence>
<dbReference type="SUPFAM" id="SSF52540">
    <property type="entry name" value="P-loop containing nucleoside triphosphate hydrolases"/>
    <property type="match status" value="1"/>
</dbReference>